<dbReference type="Proteomes" id="UP000185781">
    <property type="component" value="Unassembled WGS sequence"/>
</dbReference>
<dbReference type="InterPro" id="IPR006935">
    <property type="entry name" value="Helicase/UvrB_N"/>
</dbReference>
<proteinExistence type="predicted"/>
<dbReference type="InterPro" id="IPR014001">
    <property type="entry name" value="Helicase_ATP-bd"/>
</dbReference>
<evidence type="ECO:0000313" key="4">
    <source>
        <dbReference type="Proteomes" id="UP000185781"/>
    </source>
</evidence>
<dbReference type="GO" id="GO:0005524">
    <property type="term" value="F:ATP binding"/>
    <property type="evidence" value="ECO:0007669"/>
    <property type="project" value="InterPro"/>
</dbReference>
<dbReference type="RefSeq" id="WP_081413992.1">
    <property type="nucleotide sequence ID" value="NZ_FTOV01000002.1"/>
</dbReference>
<dbReference type="Pfam" id="PF00271">
    <property type="entry name" value="Helicase_C"/>
    <property type="match status" value="1"/>
</dbReference>
<evidence type="ECO:0000259" key="2">
    <source>
        <dbReference type="PROSITE" id="PS51194"/>
    </source>
</evidence>
<dbReference type="Gene3D" id="3.40.50.300">
    <property type="entry name" value="P-loop containing nucleotide triphosphate hydrolases"/>
    <property type="match status" value="2"/>
</dbReference>
<protein>
    <submittedName>
        <fullName evidence="3">DNA repair protein RadD</fullName>
    </submittedName>
</protein>
<dbReference type="GO" id="GO:0005829">
    <property type="term" value="C:cytosol"/>
    <property type="evidence" value="ECO:0007669"/>
    <property type="project" value="TreeGrafter"/>
</dbReference>
<dbReference type="SUPFAM" id="SSF52540">
    <property type="entry name" value="P-loop containing nucleoside triphosphate hydrolases"/>
    <property type="match status" value="1"/>
</dbReference>
<dbReference type="SMART" id="SM00487">
    <property type="entry name" value="DEXDc"/>
    <property type="match status" value="1"/>
</dbReference>
<dbReference type="GO" id="GO:0016787">
    <property type="term" value="F:hydrolase activity"/>
    <property type="evidence" value="ECO:0007669"/>
    <property type="project" value="InterPro"/>
</dbReference>
<dbReference type="InterPro" id="IPR050742">
    <property type="entry name" value="Helicase_Restrict-Modif_Enz"/>
</dbReference>
<dbReference type="OrthoDB" id="9802848at2"/>
<feature type="domain" description="Helicase C-terminal" evidence="2">
    <location>
        <begin position="250"/>
        <end position="390"/>
    </location>
</feature>
<accession>A0A1N7LFW0</accession>
<dbReference type="InterPro" id="IPR001650">
    <property type="entry name" value="Helicase_C-like"/>
</dbReference>
<dbReference type="InterPro" id="IPR027417">
    <property type="entry name" value="P-loop_NTPase"/>
</dbReference>
<dbReference type="GO" id="GO:0003677">
    <property type="term" value="F:DNA binding"/>
    <property type="evidence" value="ECO:0007669"/>
    <property type="project" value="InterPro"/>
</dbReference>
<dbReference type="Pfam" id="PF04851">
    <property type="entry name" value="ResIII"/>
    <property type="match status" value="1"/>
</dbReference>
<dbReference type="PANTHER" id="PTHR47396:SF1">
    <property type="entry name" value="ATP-DEPENDENT HELICASE IRC3-RELATED"/>
    <property type="match status" value="1"/>
</dbReference>
<organism evidence="3 4">
    <name type="scientific">Chryseobacterium gambrini</name>
    <dbReference type="NCBI Taxonomy" id="373672"/>
    <lineage>
        <taxon>Bacteria</taxon>
        <taxon>Pseudomonadati</taxon>
        <taxon>Bacteroidota</taxon>
        <taxon>Flavobacteriia</taxon>
        <taxon>Flavobacteriales</taxon>
        <taxon>Weeksellaceae</taxon>
        <taxon>Chryseobacterium group</taxon>
        <taxon>Chryseobacterium</taxon>
    </lineage>
</organism>
<dbReference type="SMART" id="SM00490">
    <property type="entry name" value="HELICc"/>
    <property type="match status" value="1"/>
</dbReference>
<dbReference type="PANTHER" id="PTHR47396">
    <property type="entry name" value="TYPE I RESTRICTION ENZYME ECOKI R PROTEIN"/>
    <property type="match status" value="1"/>
</dbReference>
<name>A0A1N7LFW0_9FLAO</name>
<reference evidence="3 4" key="1">
    <citation type="submission" date="2017-01" db="EMBL/GenBank/DDBJ databases">
        <authorList>
            <person name="Mah S.A."/>
            <person name="Swanson W.J."/>
            <person name="Moy G.W."/>
            <person name="Vacquier V.D."/>
        </authorList>
    </citation>
    <scope>NUCLEOTIDE SEQUENCE [LARGE SCALE GENOMIC DNA]</scope>
    <source>
        <strain evidence="3 4">DSM 18014</strain>
    </source>
</reference>
<dbReference type="EMBL" id="FTOV01000002">
    <property type="protein sequence ID" value="SIS72684.1"/>
    <property type="molecule type" value="Genomic_DNA"/>
</dbReference>
<dbReference type="STRING" id="373672.SAMN05421785_102207"/>
<evidence type="ECO:0000313" key="3">
    <source>
        <dbReference type="EMBL" id="SIS72684.1"/>
    </source>
</evidence>
<dbReference type="AlphaFoldDB" id="A0A1N7LFW0"/>
<dbReference type="PROSITE" id="PS51194">
    <property type="entry name" value="HELICASE_CTER"/>
    <property type="match status" value="1"/>
</dbReference>
<dbReference type="PROSITE" id="PS51192">
    <property type="entry name" value="HELICASE_ATP_BIND_1"/>
    <property type="match status" value="1"/>
</dbReference>
<sequence>MSIAEIVKENAPNLFTIAEKPKFTLRPYQKEAVEAGIKYFQGNSKKNVLLILTTGAGKSVVIANMLAPLTGKTVILQPSKEILEQNFAKYISQGFKASIYSASAGQKKVDNITFCTIGSIINKKHLFEGLEHIIIDECHLVNPKGGMYEEFISAFPKAKVLGLTATPYRLHNTMEGAQLKFLTRTKPKVFDEVLYYIQNSELFDNGYLAKLEYFSFDVVDRKMLQLNSTGTDFTEQSLRRYYKVIDMPSKIVQYAHRLLAKRPNLLIFCSLIEEAENVTRRIPGAVLLTGSTKKDEREKILTQFKSGKIRCVVNVGVLTTGFDYPELECVLIARSTMSLALYYQIVGRVMRIAPTKKSAWVVDLGGNVKFFGKIETMKIEQTPTGLFFISNNGRQLTNVPFQK</sequence>
<evidence type="ECO:0000259" key="1">
    <source>
        <dbReference type="PROSITE" id="PS51192"/>
    </source>
</evidence>
<gene>
    <name evidence="3" type="ORF">SAMN05421785_102207</name>
</gene>
<feature type="domain" description="Helicase ATP-binding" evidence="1">
    <location>
        <begin position="39"/>
        <end position="185"/>
    </location>
</feature>